<dbReference type="EMBL" id="LR134406">
    <property type="protein sequence ID" value="VEH70398.1"/>
    <property type="molecule type" value="Genomic_DNA"/>
</dbReference>
<keyword evidence="1" id="KW-0812">Transmembrane</keyword>
<evidence type="ECO:0000256" key="1">
    <source>
        <dbReference type="SAM" id="Phobius"/>
    </source>
</evidence>
<feature type="transmembrane region" description="Helical" evidence="1">
    <location>
        <begin position="149"/>
        <end position="174"/>
    </location>
</feature>
<feature type="transmembrane region" description="Helical" evidence="1">
    <location>
        <begin position="96"/>
        <end position="120"/>
    </location>
</feature>
<organism evidence="2 3">
    <name type="scientific">Arachnia propionica</name>
    <dbReference type="NCBI Taxonomy" id="1750"/>
    <lineage>
        <taxon>Bacteria</taxon>
        <taxon>Bacillati</taxon>
        <taxon>Actinomycetota</taxon>
        <taxon>Actinomycetes</taxon>
        <taxon>Propionibacteriales</taxon>
        <taxon>Propionibacteriaceae</taxon>
        <taxon>Arachnia</taxon>
    </lineage>
</organism>
<feature type="transmembrane region" description="Helical" evidence="1">
    <location>
        <begin position="195"/>
        <end position="220"/>
    </location>
</feature>
<keyword evidence="1" id="KW-1133">Transmembrane helix</keyword>
<accession>A0A3S4UFB1</accession>
<dbReference type="RefSeq" id="WP_061786919.1">
    <property type="nucleotide sequence ID" value="NZ_CP072386.1"/>
</dbReference>
<dbReference type="AlphaFoldDB" id="A0A3S4UFB1"/>
<feature type="transmembrane region" description="Helical" evidence="1">
    <location>
        <begin position="240"/>
        <end position="261"/>
    </location>
</feature>
<feature type="transmembrane region" description="Helical" evidence="1">
    <location>
        <begin position="41"/>
        <end position="67"/>
    </location>
</feature>
<reference evidence="2 3" key="1">
    <citation type="submission" date="2018-12" db="EMBL/GenBank/DDBJ databases">
        <authorList>
            <consortium name="Pathogen Informatics"/>
        </authorList>
    </citation>
    <scope>NUCLEOTIDE SEQUENCE [LARGE SCALE GENOMIC DNA]</scope>
    <source>
        <strain evidence="2 3">NCTC12967</strain>
    </source>
</reference>
<keyword evidence="3" id="KW-1185">Reference proteome</keyword>
<name>A0A3S4UFB1_9ACTN</name>
<protein>
    <submittedName>
        <fullName evidence="2">Uncharacterized protein</fullName>
    </submittedName>
</protein>
<proteinExistence type="predicted"/>
<dbReference type="GeneID" id="64407158"/>
<feature type="transmembrane region" description="Helical" evidence="1">
    <location>
        <begin position="16"/>
        <end position="35"/>
    </location>
</feature>
<evidence type="ECO:0000313" key="2">
    <source>
        <dbReference type="EMBL" id="VEH70398.1"/>
    </source>
</evidence>
<dbReference type="Proteomes" id="UP000273044">
    <property type="component" value="Chromosome"/>
</dbReference>
<keyword evidence="1" id="KW-0472">Membrane</keyword>
<sequence>MVRKLIKHEILRTGPMMGLVFGVGTLVLLGSGFLTHLNIPVVSAVFGVFGLFLVGGMWPLSQLALAVDFWRTSWGRMGYLTHSLPVRGSVILGARLVWGAVIQAIALAWTALASLAMAYLGGPAFQGDGPAMEEAIPRFLASLGELLPWWQWVLVVLLALFLGWFYLVMFYFAATIGSDPKLAGLGVVGPILTWIASYLVTSILCFGAIFLPIGLTYAGGGLDLGLVDTLHAYQMKENNIIPLGWVVAMVMLVAACIPWMVHNWNRRISLR</sequence>
<gene>
    <name evidence="2" type="ORF">NCTC12967_01693</name>
</gene>
<evidence type="ECO:0000313" key="3">
    <source>
        <dbReference type="Proteomes" id="UP000273044"/>
    </source>
</evidence>